<dbReference type="NCBIfam" id="TIGR02603">
    <property type="entry name" value="CxxCH_TIGR02603"/>
    <property type="match status" value="1"/>
</dbReference>
<evidence type="ECO:0000256" key="5">
    <source>
        <dbReference type="SAM" id="SignalP"/>
    </source>
</evidence>
<dbReference type="InterPro" id="IPR055557">
    <property type="entry name" value="DUF7133"/>
</dbReference>
<reference evidence="7 8" key="1">
    <citation type="submission" date="2019-02" db="EMBL/GenBank/DDBJ databases">
        <title>Deep-cultivation of Planctomycetes and their phenomic and genomic characterization uncovers novel biology.</title>
        <authorList>
            <person name="Wiegand S."/>
            <person name="Jogler M."/>
            <person name="Boedeker C."/>
            <person name="Pinto D."/>
            <person name="Vollmers J."/>
            <person name="Rivas-Marin E."/>
            <person name="Kohn T."/>
            <person name="Peeters S.H."/>
            <person name="Heuer A."/>
            <person name="Rast P."/>
            <person name="Oberbeckmann S."/>
            <person name="Bunk B."/>
            <person name="Jeske O."/>
            <person name="Meyerdierks A."/>
            <person name="Storesund J.E."/>
            <person name="Kallscheuer N."/>
            <person name="Luecker S."/>
            <person name="Lage O.M."/>
            <person name="Pohl T."/>
            <person name="Merkel B.J."/>
            <person name="Hornburger P."/>
            <person name="Mueller R.-W."/>
            <person name="Bruemmer F."/>
            <person name="Labrenz M."/>
            <person name="Spormann A.M."/>
            <person name="Op den Camp H."/>
            <person name="Overmann J."/>
            <person name="Amann R."/>
            <person name="Jetten M.S.M."/>
            <person name="Mascher T."/>
            <person name="Medema M.H."/>
            <person name="Devos D.P."/>
            <person name="Kaster A.-K."/>
            <person name="Ovreas L."/>
            <person name="Rohde M."/>
            <person name="Galperin M.Y."/>
            <person name="Jogler C."/>
        </authorList>
    </citation>
    <scope>NUCLEOTIDE SEQUENCE [LARGE SCALE GENOMIC DNA]</scope>
    <source>
        <strain evidence="7 8">Mal52</strain>
    </source>
</reference>
<dbReference type="PROSITE" id="PS51007">
    <property type="entry name" value="CYTC"/>
    <property type="match status" value="1"/>
</dbReference>
<dbReference type="Pfam" id="PF23500">
    <property type="entry name" value="DUF7133"/>
    <property type="match status" value="1"/>
</dbReference>
<evidence type="ECO:0000259" key="6">
    <source>
        <dbReference type="PROSITE" id="PS51007"/>
    </source>
</evidence>
<dbReference type="InterPro" id="IPR013428">
    <property type="entry name" value="Membrane-bound_put_N"/>
</dbReference>
<dbReference type="InterPro" id="IPR036909">
    <property type="entry name" value="Cyt_c-like_dom_sf"/>
</dbReference>
<dbReference type="InterPro" id="IPR016024">
    <property type="entry name" value="ARM-type_fold"/>
</dbReference>
<evidence type="ECO:0000313" key="8">
    <source>
        <dbReference type="Proteomes" id="UP000319383"/>
    </source>
</evidence>
<dbReference type="InterPro" id="IPR011041">
    <property type="entry name" value="Quinoprot_gluc/sorb_DH_b-prop"/>
</dbReference>
<organism evidence="7 8">
    <name type="scientific">Symmachiella dynata</name>
    <dbReference type="NCBI Taxonomy" id="2527995"/>
    <lineage>
        <taxon>Bacteria</taxon>
        <taxon>Pseudomonadati</taxon>
        <taxon>Planctomycetota</taxon>
        <taxon>Planctomycetia</taxon>
        <taxon>Planctomycetales</taxon>
        <taxon>Planctomycetaceae</taxon>
        <taxon>Symmachiella</taxon>
    </lineage>
</organism>
<dbReference type="Gene3D" id="2.120.10.30">
    <property type="entry name" value="TolB, C-terminal domain"/>
    <property type="match status" value="1"/>
</dbReference>
<keyword evidence="3 4" id="KW-0408">Iron</keyword>
<accession>A0A517ZGL1</accession>
<protein>
    <recommendedName>
        <fullName evidence="6">Cytochrome c domain-containing protein</fullName>
    </recommendedName>
</protein>
<dbReference type="PANTHER" id="PTHR33546:SF1">
    <property type="entry name" value="LARGE, MULTIFUNCTIONAL SECRETED PROTEIN"/>
    <property type="match status" value="1"/>
</dbReference>
<name>A0A517ZGL1_9PLAN</name>
<dbReference type="PANTHER" id="PTHR33546">
    <property type="entry name" value="LARGE, MULTIFUNCTIONAL SECRETED PROTEIN-RELATED"/>
    <property type="match status" value="1"/>
</dbReference>
<dbReference type="Proteomes" id="UP000319383">
    <property type="component" value="Chromosome"/>
</dbReference>
<dbReference type="InterPro" id="IPR011042">
    <property type="entry name" value="6-blade_b-propeller_TolB-like"/>
</dbReference>
<dbReference type="GO" id="GO:0009055">
    <property type="term" value="F:electron transfer activity"/>
    <property type="evidence" value="ECO:0007669"/>
    <property type="project" value="InterPro"/>
</dbReference>
<feature type="domain" description="Cytochrome c" evidence="6">
    <location>
        <begin position="869"/>
        <end position="1001"/>
    </location>
</feature>
<dbReference type="RefSeq" id="WP_145373613.1">
    <property type="nucleotide sequence ID" value="NZ_CP036276.1"/>
</dbReference>
<dbReference type="InterPro" id="IPR009056">
    <property type="entry name" value="Cyt_c-like_dom"/>
</dbReference>
<evidence type="ECO:0000313" key="7">
    <source>
        <dbReference type="EMBL" id="QDU41591.1"/>
    </source>
</evidence>
<gene>
    <name evidence="7" type="ORF">Mal52_00440</name>
</gene>
<keyword evidence="8" id="KW-1185">Reference proteome</keyword>
<dbReference type="AlphaFoldDB" id="A0A517ZGL1"/>
<dbReference type="SUPFAM" id="SSF50952">
    <property type="entry name" value="Soluble quinoprotein glucose dehydrogenase"/>
    <property type="match status" value="1"/>
</dbReference>
<keyword evidence="2 4" id="KW-0479">Metal-binding</keyword>
<dbReference type="EMBL" id="CP036276">
    <property type="protein sequence ID" value="QDU41591.1"/>
    <property type="molecule type" value="Genomic_DNA"/>
</dbReference>
<evidence type="ECO:0000256" key="1">
    <source>
        <dbReference type="ARBA" id="ARBA00022617"/>
    </source>
</evidence>
<feature type="signal peptide" evidence="5">
    <location>
        <begin position="1"/>
        <end position="26"/>
    </location>
</feature>
<feature type="chain" id="PRO_5021822051" description="Cytochrome c domain-containing protein" evidence="5">
    <location>
        <begin position="27"/>
        <end position="1009"/>
    </location>
</feature>
<evidence type="ECO:0000256" key="4">
    <source>
        <dbReference type="PROSITE-ProRule" id="PRU00433"/>
    </source>
</evidence>
<evidence type="ECO:0000256" key="3">
    <source>
        <dbReference type="ARBA" id="ARBA00023004"/>
    </source>
</evidence>
<keyword evidence="5" id="KW-0732">Signal</keyword>
<sequence length="1009" mass="112546" precursor="true">MPFWKYQSRAILAALVATVFSGTLFAAEEAPLLRNTEAGSPPSAEETVERIQVPDGFQVTLFASEPDVQQPIGMTTDERGRLWVAENYTYAEHPLGFDKTQHDRIVILEDTNDDGQFDVRKVFIDDLQKLTSVEVGMGGVWVLCAPQLLFIPDRNHDDVPDGPPEVVLDGWDEGSVRHNIVNGLRWGPDGWLYGRHGILATSFVGPPGASASQRRKLNCCIWRYHPTRKVFEVVADGTTNSWGFDFDEHGEMFFINTVIGHLWHLVPGAHYRRMYGADFNPYVYELIEQCADHFHWDTGEVWHQIRKGVSDTTLAAGGGHAHSGLMIYQGDNWPERYRGTMLTLNFHGRRMNNDRLERDQAGYVGKHAEDLFIVDNPWFRGLDLITGPDGGVFIADWSDSGECHDNDGIHRTSGRIYKMTYGQPRSLVGLDLAKLSDLELVALQSHENAWYARQSRRLLQERAALGQEMPQVRKALLKMFADDTDVTHQLRAMWCLYAVGATNEEWLRSQLDDDNEHVRVWALRLLADEGMFSAPTIVKMRELAQADPSGLVRLYLASTLQRLPLESRWDIADALAQHAADAQDRALPLMIWYGIEPAIPTDPGRSIALAERSKIGLLRRLIARRLTSDLESQPVAVDQLLQLIGAGNDAEFQLDILQGMNGALRGWRKAPQPKTWPRAAEIVFSSAPEKVQEQARQLGVVFGDGQAISELRDIVTDTDADAETRRNALRFLVDDRSPEALALLKHVLGDLVLMNEVLRGFAAFDDPQIPQLILQRYARLEPSAREVAIATLASRPASASALLKAIADGKIEASAISAFHARQIRSFKDPALNEELTKQWGALRDTSEEKVKRIAELNAALAPEKLQAGHAGKGRVLFEKTCSNCHVLYGAGGRVGPDLTGSNRQNLNYLLENIVDPSASVGQEFQASAIVLNDGRVVTGVVMAQSDRTLEVQTEKERLVIDRSDVEEVVNQKMSLMPDGLLKQLKAEEIRDLFAYLTSRSQVPLPSKP</sequence>
<proteinExistence type="predicted"/>
<dbReference type="InterPro" id="IPR013427">
    <property type="entry name" value="Haem-bd_dom_put"/>
</dbReference>
<dbReference type="GO" id="GO:0046872">
    <property type="term" value="F:metal ion binding"/>
    <property type="evidence" value="ECO:0007669"/>
    <property type="project" value="UniProtKB-KW"/>
</dbReference>
<dbReference type="SUPFAM" id="SSF48371">
    <property type="entry name" value="ARM repeat"/>
    <property type="match status" value="1"/>
</dbReference>
<dbReference type="NCBIfam" id="TIGR02604">
    <property type="entry name" value="Piru_Ver_Nterm"/>
    <property type="match status" value="1"/>
</dbReference>
<evidence type="ECO:0000256" key="2">
    <source>
        <dbReference type="ARBA" id="ARBA00022723"/>
    </source>
</evidence>
<dbReference type="GO" id="GO:0020037">
    <property type="term" value="F:heme binding"/>
    <property type="evidence" value="ECO:0007669"/>
    <property type="project" value="InterPro"/>
</dbReference>
<dbReference type="Gene3D" id="1.10.760.10">
    <property type="entry name" value="Cytochrome c-like domain"/>
    <property type="match status" value="1"/>
</dbReference>
<dbReference type="SUPFAM" id="SSF46626">
    <property type="entry name" value="Cytochrome c"/>
    <property type="match status" value="1"/>
</dbReference>
<dbReference type="KEGG" id="sdyn:Mal52_00440"/>
<keyword evidence="1 4" id="KW-0349">Heme</keyword>